<protein>
    <submittedName>
        <fullName evidence="2">Uncharacterized protein</fullName>
    </submittedName>
</protein>
<dbReference type="EMBL" id="HBIX01027787">
    <property type="protein sequence ID" value="CAE0726018.1"/>
    <property type="molecule type" value="Transcribed_RNA"/>
</dbReference>
<gene>
    <name evidence="2" type="ORF">PAUS00366_LOCUS18775</name>
</gene>
<reference evidence="2" key="1">
    <citation type="submission" date="2021-01" db="EMBL/GenBank/DDBJ databases">
        <authorList>
            <person name="Corre E."/>
            <person name="Pelletier E."/>
            <person name="Niang G."/>
            <person name="Scheremetjew M."/>
            <person name="Finn R."/>
            <person name="Kale V."/>
            <person name="Holt S."/>
            <person name="Cochrane G."/>
            <person name="Meng A."/>
            <person name="Brown T."/>
            <person name="Cohen L."/>
        </authorList>
    </citation>
    <scope>NUCLEOTIDE SEQUENCE</scope>
    <source>
        <strain evidence="2">10249 10 AB</strain>
    </source>
</reference>
<evidence type="ECO:0000256" key="1">
    <source>
        <dbReference type="SAM" id="Phobius"/>
    </source>
</evidence>
<keyword evidence="1" id="KW-0472">Membrane</keyword>
<sequence length="264" mass="29025">MTQLSLGAVTIIFACCVLFCNCCQAFVLDTKTRSQHRRIRNYGSASSSTIRHVIPPEILDDVESARGQFFLWFFGSSGGGGIALTSFPRLYEQVSYIQSLKGVGPSLGGDTLGLSPLCGYPQDIAIKDLEKVVNNKMTVQDIVKKFPQTDNYLASKGYVTYAAFEQGNNGCNPLAIRAVFDTFSQSTNLSDPRIAQEKINLYKEDVFAINGALFKSKVTSFSALFTLLFLLGTAAVIVCGHARDGWFHDWKLSDGILSIPDFWI</sequence>
<organism evidence="2">
    <name type="scientific">Pseudo-nitzschia australis</name>
    <dbReference type="NCBI Taxonomy" id="44445"/>
    <lineage>
        <taxon>Eukaryota</taxon>
        <taxon>Sar</taxon>
        <taxon>Stramenopiles</taxon>
        <taxon>Ochrophyta</taxon>
        <taxon>Bacillariophyta</taxon>
        <taxon>Bacillariophyceae</taxon>
        <taxon>Bacillariophycidae</taxon>
        <taxon>Bacillariales</taxon>
        <taxon>Bacillariaceae</taxon>
        <taxon>Pseudo-nitzschia</taxon>
    </lineage>
</organism>
<keyword evidence="1" id="KW-0812">Transmembrane</keyword>
<feature type="transmembrane region" description="Helical" evidence="1">
    <location>
        <begin position="6"/>
        <end position="28"/>
    </location>
</feature>
<keyword evidence="1" id="KW-1133">Transmembrane helix</keyword>
<feature type="transmembrane region" description="Helical" evidence="1">
    <location>
        <begin position="223"/>
        <end position="243"/>
    </location>
</feature>
<proteinExistence type="predicted"/>
<evidence type="ECO:0000313" key="2">
    <source>
        <dbReference type="EMBL" id="CAE0726018.1"/>
    </source>
</evidence>
<dbReference type="AlphaFoldDB" id="A0A7S4ENU5"/>
<name>A0A7S4ENU5_9STRA</name>
<accession>A0A7S4ENU5</accession>